<evidence type="ECO:0000313" key="1">
    <source>
        <dbReference type="EMBL" id="KAK8727137.1"/>
    </source>
</evidence>
<accession>A0AAW0WIJ5</accession>
<dbReference type="AlphaFoldDB" id="A0AAW0WIJ5"/>
<name>A0AAW0WIJ5_CHEQU</name>
<protein>
    <submittedName>
        <fullName evidence="1">Uncharacterized protein</fullName>
    </submittedName>
</protein>
<feature type="non-terminal residue" evidence="1">
    <location>
        <position position="139"/>
    </location>
</feature>
<organism evidence="1 2">
    <name type="scientific">Cherax quadricarinatus</name>
    <name type="common">Australian red claw crayfish</name>
    <dbReference type="NCBI Taxonomy" id="27406"/>
    <lineage>
        <taxon>Eukaryota</taxon>
        <taxon>Metazoa</taxon>
        <taxon>Ecdysozoa</taxon>
        <taxon>Arthropoda</taxon>
        <taxon>Crustacea</taxon>
        <taxon>Multicrustacea</taxon>
        <taxon>Malacostraca</taxon>
        <taxon>Eumalacostraca</taxon>
        <taxon>Eucarida</taxon>
        <taxon>Decapoda</taxon>
        <taxon>Pleocyemata</taxon>
        <taxon>Astacidea</taxon>
        <taxon>Parastacoidea</taxon>
        <taxon>Parastacidae</taxon>
        <taxon>Cherax</taxon>
    </lineage>
</organism>
<sequence>EVSCDGTSLNTPVELRTGIELKDMARTHRQSVGSDFEVVECTDDETEMGGETRRRKSSLAGSSSLFLNADAARQFISRQLSWMTTTSVEQGECIMENEKINNKYHIDSATELIKENVASAANSAASLVATGVRTVSDKV</sequence>
<reference evidence="1 2" key="1">
    <citation type="journal article" date="2024" name="BMC Genomics">
        <title>Genome assembly of redclaw crayfish (Cherax quadricarinatus) provides insights into its immune adaptation and hypoxia tolerance.</title>
        <authorList>
            <person name="Liu Z."/>
            <person name="Zheng J."/>
            <person name="Li H."/>
            <person name="Fang K."/>
            <person name="Wang S."/>
            <person name="He J."/>
            <person name="Zhou D."/>
            <person name="Weng S."/>
            <person name="Chi M."/>
            <person name="Gu Z."/>
            <person name="He J."/>
            <person name="Li F."/>
            <person name="Wang M."/>
        </authorList>
    </citation>
    <scope>NUCLEOTIDE SEQUENCE [LARGE SCALE GENOMIC DNA]</scope>
    <source>
        <strain evidence="1">ZL_2023a</strain>
    </source>
</reference>
<dbReference type="Proteomes" id="UP001445076">
    <property type="component" value="Unassembled WGS sequence"/>
</dbReference>
<keyword evidence="2" id="KW-1185">Reference proteome</keyword>
<gene>
    <name evidence="1" type="ORF">OTU49_009712</name>
</gene>
<evidence type="ECO:0000313" key="2">
    <source>
        <dbReference type="Proteomes" id="UP001445076"/>
    </source>
</evidence>
<proteinExistence type="predicted"/>
<feature type="non-terminal residue" evidence="1">
    <location>
        <position position="1"/>
    </location>
</feature>
<dbReference type="EMBL" id="JARKIK010000076">
    <property type="protein sequence ID" value="KAK8727137.1"/>
    <property type="molecule type" value="Genomic_DNA"/>
</dbReference>
<comment type="caution">
    <text evidence="1">The sequence shown here is derived from an EMBL/GenBank/DDBJ whole genome shotgun (WGS) entry which is preliminary data.</text>
</comment>